<dbReference type="EMBL" id="CABM01000049">
    <property type="protein sequence ID" value="CBH98164.1"/>
    <property type="molecule type" value="Genomic_DNA"/>
</dbReference>
<proteinExistence type="predicted"/>
<sequence length="87" mass="9539">MDQQTVKQSLDRLRAALESGVPLDDQLKSELASLDADIRRALDDEVGRSETGLTQRVRELSLRFAERHPAAAVVLRELGTLLEGIGA</sequence>
<gene>
    <name evidence="1" type="ORF">CARN2_3640</name>
</gene>
<comment type="caution">
    <text evidence="1">The sequence shown here is derived from an EMBL/GenBank/DDBJ whole genome shotgun (WGS) entry which is preliminary data.</text>
</comment>
<dbReference type="Pfam" id="PF14357">
    <property type="entry name" value="DUF4404"/>
    <property type="match status" value="1"/>
</dbReference>
<name>E6PTA7_9ZZZZ</name>
<dbReference type="AlphaFoldDB" id="E6PTA7"/>
<protein>
    <recommendedName>
        <fullName evidence="2">DUF4404 family protein</fullName>
    </recommendedName>
</protein>
<evidence type="ECO:0008006" key="2">
    <source>
        <dbReference type="Google" id="ProtNLM"/>
    </source>
</evidence>
<organism evidence="1">
    <name type="scientific">mine drainage metagenome</name>
    <dbReference type="NCBI Taxonomy" id="410659"/>
    <lineage>
        <taxon>unclassified sequences</taxon>
        <taxon>metagenomes</taxon>
        <taxon>ecological metagenomes</taxon>
    </lineage>
</organism>
<evidence type="ECO:0000313" key="1">
    <source>
        <dbReference type="EMBL" id="CBH98164.1"/>
    </source>
</evidence>
<reference evidence="1" key="1">
    <citation type="submission" date="2009-10" db="EMBL/GenBank/DDBJ databases">
        <title>Diversity of trophic interactions inside an arsenic-rich microbial ecosystem.</title>
        <authorList>
            <person name="Bertin P.N."/>
            <person name="Heinrich-Salmeron A."/>
            <person name="Pelletier E."/>
            <person name="Goulhen-Chollet F."/>
            <person name="Arsene-Ploetze F."/>
            <person name="Gallien S."/>
            <person name="Calteau A."/>
            <person name="Vallenet D."/>
            <person name="Casiot C."/>
            <person name="Chane-Woon-Ming B."/>
            <person name="Giloteaux L."/>
            <person name="Barakat M."/>
            <person name="Bonnefoy V."/>
            <person name="Bruneel O."/>
            <person name="Chandler M."/>
            <person name="Cleiss J."/>
            <person name="Duran R."/>
            <person name="Elbaz-Poulichet F."/>
            <person name="Fonknechten N."/>
            <person name="Lauga B."/>
            <person name="Mornico D."/>
            <person name="Ortet P."/>
            <person name="Schaeffer C."/>
            <person name="Siguier P."/>
            <person name="Alexander Thil Smith A."/>
            <person name="Van Dorsselaer A."/>
            <person name="Weissenbach J."/>
            <person name="Medigue C."/>
            <person name="Le Paslier D."/>
        </authorList>
    </citation>
    <scope>NUCLEOTIDE SEQUENCE</scope>
</reference>
<dbReference type="InterPro" id="IPR025516">
    <property type="entry name" value="DUF4404"/>
</dbReference>
<accession>E6PTA7</accession>